<evidence type="ECO:0000313" key="1">
    <source>
        <dbReference type="EMBL" id="MCW1912292.1"/>
    </source>
</evidence>
<dbReference type="CDD" id="cd07820">
    <property type="entry name" value="SRPBCC_3"/>
    <property type="match status" value="1"/>
</dbReference>
<dbReference type="RefSeq" id="WP_264510565.1">
    <property type="nucleotide sequence ID" value="NZ_JAPDDR010000001.1"/>
</dbReference>
<dbReference type="Pfam" id="PF10604">
    <property type="entry name" value="Polyketide_cyc2"/>
    <property type="match status" value="1"/>
</dbReference>
<dbReference type="InterPro" id="IPR019587">
    <property type="entry name" value="Polyketide_cyclase/dehydratase"/>
</dbReference>
<evidence type="ECO:0000313" key="2">
    <source>
        <dbReference type="Proteomes" id="UP001165653"/>
    </source>
</evidence>
<dbReference type="Gene3D" id="3.30.530.20">
    <property type="match status" value="1"/>
</dbReference>
<keyword evidence="2" id="KW-1185">Reference proteome</keyword>
<dbReference type="InterPro" id="IPR023393">
    <property type="entry name" value="START-like_dom_sf"/>
</dbReference>
<dbReference type="SUPFAM" id="SSF55961">
    <property type="entry name" value="Bet v1-like"/>
    <property type="match status" value="1"/>
</dbReference>
<organism evidence="1 2">
    <name type="scientific">Luteolibacter rhizosphaerae</name>
    <dbReference type="NCBI Taxonomy" id="2989719"/>
    <lineage>
        <taxon>Bacteria</taxon>
        <taxon>Pseudomonadati</taxon>
        <taxon>Verrucomicrobiota</taxon>
        <taxon>Verrucomicrobiia</taxon>
        <taxon>Verrucomicrobiales</taxon>
        <taxon>Verrucomicrobiaceae</taxon>
        <taxon>Luteolibacter</taxon>
    </lineage>
</organism>
<protein>
    <submittedName>
        <fullName evidence="1">SRPBCC family protein</fullName>
    </submittedName>
</protein>
<dbReference type="Proteomes" id="UP001165653">
    <property type="component" value="Unassembled WGS sequence"/>
</dbReference>
<sequence length="162" mass="19469">MAVIVLYTRIAAPRERVFDLSRSLDLHQATVAHTGERIVAGVRSGLLELGQEVTWSAWHLGWRRRLRVTMSRLEYPSFFEDRMVKGAFRMMRHEHHFEEDGENTMMMDRFEFEAPFGPLGRLFERRFLEAYMRRLLVRRNEGIKRIAESEEWRRYLEIPRRG</sequence>
<gene>
    <name evidence="1" type="ORF">OJ996_01825</name>
</gene>
<dbReference type="EMBL" id="JAPDDR010000001">
    <property type="protein sequence ID" value="MCW1912292.1"/>
    <property type="molecule type" value="Genomic_DNA"/>
</dbReference>
<reference evidence="1" key="1">
    <citation type="submission" date="2022-10" db="EMBL/GenBank/DDBJ databases">
        <title>Luteolibacter sp. GHJ8, whole genome shotgun sequencing project.</title>
        <authorList>
            <person name="Zhao G."/>
            <person name="Shen L."/>
        </authorList>
    </citation>
    <scope>NUCLEOTIDE SEQUENCE</scope>
    <source>
        <strain evidence="1">GHJ8</strain>
    </source>
</reference>
<accession>A0ABT3FXI1</accession>
<name>A0ABT3FXI1_9BACT</name>
<proteinExistence type="predicted"/>
<comment type="caution">
    <text evidence="1">The sequence shown here is derived from an EMBL/GenBank/DDBJ whole genome shotgun (WGS) entry which is preliminary data.</text>
</comment>